<name>A0A3S8UAI0_9RHOB</name>
<proteinExistence type="predicted"/>
<evidence type="ECO:0000313" key="1">
    <source>
        <dbReference type="EMBL" id="AZL60590.1"/>
    </source>
</evidence>
<protein>
    <submittedName>
        <fullName evidence="1">Uncharacterized protein</fullName>
    </submittedName>
</protein>
<accession>A0A3S8UAI0</accession>
<evidence type="ECO:0000313" key="2">
    <source>
        <dbReference type="Proteomes" id="UP000282002"/>
    </source>
</evidence>
<dbReference type="AlphaFoldDB" id="A0A3S8UAI0"/>
<dbReference type="RefSeq" id="WP_125326782.1">
    <property type="nucleotide sequence ID" value="NZ_CP034328.1"/>
</dbReference>
<gene>
    <name evidence="1" type="ORF">EI545_18225</name>
</gene>
<sequence length="96" mass="10468">MSDLEISIRYIGGNCPVQAEGTIGGKEFYFRARGSRWSMSIGGADVINRPEFYHEMDWGDGPHDAGWMPQHIALGLMAESFGIYAGRAADTGEDAP</sequence>
<keyword evidence="2" id="KW-1185">Reference proteome</keyword>
<dbReference type="OrthoDB" id="8383224at2"/>
<reference evidence="1 2" key="1">
    <citation type="submission" date="2018-12" db="EMBL/GenBank/DDBJ databases">
        <title>Complete genome sequencing of Tabrizicola sp. K13M18.</title>
        <authorList>
            <person name="Bae J.-W."/>
        </authorList>
    </citation>
    <scope>NUCLEOTIDE SEQUENCE [LARGE SCALE GENOMIC DNA]</scope>
    <source>
        <strain evidence="1 2">K13M18</strain>
    </source>
</reference>
<dbReference type="KEGG" id="taw:EI545_18225"/>
<dbReference type="Proteomes" id="UP000282002">
    <property type="component" value="Chromosome"/>
</dbReference>
<organism evidence="1 2">
    <name type="scientific">Tabrizicola piscis</name>
    <dbReference type="NCBI Taxonomy" id="2494374"/>
    <lineage>
        <taxon>Bacteria</taxon>
        <taxon>Pseudomonadati</taxon>
        <taxon>Pseudomonadota</taxon>
        <taxon>Alphaproteobacteria</taxon>
        <taxon>Rhodobacterales</taxon>
        <taxon>Paracoccaceae</taxon>
        <taxon>Tabrizicola</taxon>
    </lineage>
</organism>
<dbReference type="EMBL" id="CP034328">
    <property type="protein sequence ID" value="AZL60590.1"/>
    <property type="molecule type" value="Genomic_DNA"/>
</dbReference>